<dbReference type="Proteomes" id="UP000051841">
    <property type="component" value="Unassembled WGS sequence"/>
</dbReference>
<evidence type="ECO:0000313" key="1">
    <source>
        <dbReference type="EMBL" id="KRN50167.1"/>
    </source>
</evidence>
<evidence type="ECO:0000313" key="2">
    <source>
        <dbReference type="Proteomes" id="UP000051841"/>
    </source>
</evidence>
<name>A0A0R2HK60_9FIRM</name>
<keyword evidence="2" id="KW-1185">Reference proteome</keyword>
<proteinExistence type="predicted"/>
<dbReference type="Pfam" id="PF09719">
    <property type="entry name" value="C_GCAxxG_C_C"/>
    <property type="match status" value="1"/>
</dbReference>
<evidence type="ECO:0008006" key="3">
    <source>
        <dbReference type="Google" id="ProtNLM"/>
    </source>
</evidence>
<dbReference type="NCBIfam" id="TIGR01909">
    <property type="entry name" value="C_GCAxxG_C_C"/>
    <property type="match status" value="1"/>
</dbReference>
<accession>A0A0R2HK60</accession>
<dbReference type="EMBL" id="JQBL01000013">
    <property type="protein sequence ID" value="KRN50167.1"/>
    <property type="molecule type" value="Genomic_DNA"/>
</dbReference>
<sequence>MSKYLEHAKTLRAIVEPHYNCAQAVLVPFARDAGLTEEAAYDFSRNFGGGMKMGSVCGAITGGLMVLGLFGVDDPRNIGAYYRHFKEEHNNCLNCVDLLKASRERGEEKKPHCDGMVYEAIEVVEAILKEKGKL</sequence>
<dbReference type="PATRIC" id="fig|1410657.5.peg.432"/>
<dbReference type="RefSeq" id="WP_031589267.1">
    <property type="nucleotide sequence ID" value="NZ_JNKN01000015.1"/>
</dbReference>
<comment type="caution">
    <text evidence="1">The sequence shown here is derived from an EMBL/GenBank/DDBJ whole genome shotgun (WGS) entry which is preliminary data.</text>
</comment>
<dbReference type="InterPro" id="IPR010181">
    <property type="entry name" value="CGCAxxGCC_motif"/>
</dbReference>
<organism evidence="1 2">
    <name type="scientific">Kandleria vitulina DSM 20405</name>
    <dbReference type="NCBI Taxonomy" id="1410657"/>
    <lineage>
        <taxon>Bacteria</taxon>
        <taxon>Bacillati</taxon>
        <taxon>Bacillota</taxon>
        <taxon>Erysipelotrichia</taxon>
        <taxon>Erysipelotrichales</taxon>
        <taxon>Coprobacillaceae</taxon>
        <taxon>Kandleria</taxon>
    </lineage>
</organism>
<dbReference type="InterPro" id="IPR036280">
    <property type="entry name" value="Multihaem_cyt_sf"/>
</dbReference>
<dbReference type="SUPFAM" id="SSF48695">
    <property type="entry name" value="Multiheme cytochromes"/>
    <property type="match status" value="1"/>
</dbReference>
<protein>
    <recommendedName>
        <fullName evidence="3">C_GCAxxG_C_C family protein</fullName>
    </recommendedName>
</protein>
<dbReference type="AlphaFoldDB" id="A0A0R2HK60"/>
<gene>
    <name evidence="1" type="ORF">IV49_GL000406</name>
</gene>
<reference evidence="1 2" key="1">
    <citation type="journal article" date="2015" name="Genome Announc.">
        <title>Expanding the biotechnology potential of lactobacilli through comparative genomics of 213 strains and associated genera.</title>
        <authorList>
            <person name="Sun Z."/>
            <person name="Harris H.M."/>
            <person name="McCann A."/>
            <person name="Guo C."/>
            <person name="Argimon S."/>
            <person name="Zhang W."/>
            <person name="Yang X."/>
            <person name="Jeffery I.B."/>
            <person name="Cooney J.C."/>
            <person name="Kagawa T.F."/>
            <person name="Liu W."/>
            <person name="Song Y."/>
            <person name="Salvetti E."/>
            <person name="Wrobel A."/>
            <person name="Rasinkangas P."/>
            <person name="Parkhill J."/>
            <person name="Rea M.C."/>
            <person name="O'Sullivan O."/>
            <person name="Ritari J."/>
            <person name="Douillard F.P."/>
            <person name="Paul Ross R."/>
            <person name="Yang R."/>
            <person name="Briner A.E."/>
            <person name="Felis G.E."/>
            <person name="de Vos W.M."/>
            <person name="Barrangou R."/>
            <person name="Klaenhammer T.R."/>
            <person name="Caufield P.W."/>
            <person name="Cui Y."/>
            <person name="Zhang H."/>
            <person name="O'Toole P.W."/>
        </authorList>
    </citation>
    <scope>NUCLEOTIDE SEQUENCE [LARGE SCALE GENOMIC DNA]</scope>
    <source>
        <strain evidence="1 2">DSM 20405</strain>
    </source>
</reference>